<feature type="transmembrane region" description="Helical" evidence="4">
    <location>
        <begin position="91"/>
        <end position="110"/>
    </location>
</feature>
<dbReference type="InterPro" id="IPR020846">
    <property type="entry name" value="MFS_dom"/>
</dbReference>
<feature type="transmembrane region" description="Helical" evidence="4">
    <location>
        <begin position="271"/>
        <end position="288"/>
    </location>
</feature>
<evidence type="ECO:0000313" key="6">
    <source>
        <dbReference type="EMBL" id="OHB14089.1"/>
    </source>
</evidence>
<reference evidence="6 7" key="1">
    <citation type="journal article" date="2016" name="Nat. Commun.">
        <title>Thousands of microbial genomes shed light on interconnected biogeochemical processes in an aquifer system.</title>
        <authorList>
            <person name="Anantharaman K."/>
            <person name="Brown C.T."/>
            <person name="Hug L.A."/>
            <person name="Sharon I."/>
            <person name="Castelle C.J."/>
            <person name="Probst A.J."/>
            <person name="Thomas B.C."/>
            <person name="Singh A."/>
            <person name="Wilkins M.J."/>
            <person name="Karaoz U."/>
            <person name="Brodie E.L."/>
            <person name="Williams K.H."/>
            <person name="Hubbard S.S."/>
            <person name="Banfield J.F."/>
        </authorList>
    </citation>
    <scope>NUCLEOTIDE SEQUENCE [LARGE SCALE GENOMIC DNA]</scope>
</reference>
<keyword evidence="2 4" id="KW-1133">Transmembrane helix</keyword>
<proteinExistence type="predicted"/>
<dbReference type="EMBL" id="MHWV01000013">
    <property type="protein sequence ID" value="OHB14089.1"/>
    <property type="molecule type" value="Genomic_DNA"/>
</dbReference>
<dbReference type="AlphaFoldDB" id="A0A1G2UXH7"/>
<keyword evidence="1 4" id="KW-0812">Transmembrane</keyword>
<evidence type="ECO:0000256" key="1">
    <source>
        <dbReference type="ARBA" id="ARBA00022692"/>
    </source>
</evidence>
<evidence type="ECO:0000313" key="7">
    <source>
        <dbReference type="Proteomes" id="UP000178288"/>
    </source>
</evidence>
<protein>
    <recommendedName>
        <fullName evidence="5">Major facilitator superfamily (MFS) profile domain-containing protein</fullName>
    </recommendedName>
</protein>
<dbReference type="GO" id="GO:0022857">
    <property type="term" value="F:transmembrane transporter activity"/>
    <property type="evidence" value="ECO:0007669"/>
    <property type="project" value="InterPro"/>
</dbReference>
<feature type="transmembrane region" description="Helical" evidence="4">
    <location>
        <begin position="130"/>
        <end position="149"/>
    </location>
</feature>
<evidence type="ECO:0000256" key="2">
    <source>
        <dbReference type="ARBA" id="ARBA00022989"/>
    </source>
</evidence>
<evidence type="ECO:0000259" key="5">
    <source>
        <dbReference type="PROSITE" id="PS50850"/>
    </source>
</evidence>
<feature type="transmembrane region" description="Helical" evidence="4">
    <location>
        <begin position="212"/>
        <end position="233"/>
    </location>
</feature>
<accession>A0A1G2UXH7</accession>
<name>A0A1G2UXH7_9BACT</name>
<keyword evidence="3 4" id="KW-0472">Membrane</keyword>
<evidence type="ECO:0000256" key="4">
    <source>
        <dbReference type="SAM" id="Phobius"/>
    </source>
</evidence>
<dbReference type="PANTHER" id="PTHR23521">
    <property type="entry name" value="TRANSPORTER MFS SUPERFAMILY"/>
    <property type="match status" value="1"/>
</dbReference>
<feature type="transmembrane region" description="Helical" evidence="4">
    <location>
        <begin position="67"/>
        <end position="85"/>
    </location>
</feature>
<dbReference type="InterPro" id="IPR036259">
    <property type="entry name" value="MFS_trans_sf"/>
</dbReference>
<dbReference type="GO" id="GO:0005886">
    <property type="term" value="C:plasma membrane"/>
    <property type="evidence" value="ECO:0007669"/>
    <property type="project" value="TreeGrafter"/>
</dbReference>
<feature type="domain" description="Major facilitator superfamily (MFS) profile" evidence="5">
    <location>
        <begin position="3"/>
        <end position="382"/>
    </location>
</feature>
<dbReference type="Gene3D" id="1.20.1250.20">
    <property type="entry name" value="MFS general substrate transporter like domains"/>
    <property type="match status" value="2"/>
</dbReference>
<dbReference type="Proteomes" id="UP000178288">
    <property type="component" value="Unassembled WGS sequence"/>
</dbReference>
<sequence>MMRFGSIFVSTLFLSIHYGAILYVNSSLLGSFFELNVVSMLFLAGAVGNIILFLFAPQLIEMFGKRLLLLILLCLSLLSTLGLAFASTVSVIVFSFLAYSSFIFVIYYYLDIVLEELSTDTKTGEIRGIYLTIINIGIALGPLVTATLVEGPTLRPIYIAAALLLLPSILLALLSFKSKTPKWHGLHRYHSLLPFNLWWRTKGLRHATLAKLVLESFFGLMIIYVPVYLHSVIGFEWETLGIMFFIMLLPFVIFQWPVGELADRFIGEKELMIIGFLIMGAATFSMPYLGPVVILWTAILFLSRVGASLIEVTTESYFFKHVRAEDTRLISIFRLARPAGFIVGAVVGSLTLNLFSFEKIFFVLVVIIFFGLRESLSIRDTR</sequence>
<dbReference type="InterPro" id="IPR011701">
    <property type="entry name" value="MFS"/>
</dbReference>
<feature type="transmembrane region" description="Helical" evidence="4">
    <location>
        <begin position="35"/>
        <end position="55"/>
    </location>
</feature>
<dbReference type="PANTHER" id="PTHR23521:SF2">
    <property type="entry name" value="TRANSPORTER MFS SUPERFAMILY"/>
    <property type="match status" value="1"/>
</dbReference>
<feature type="transmembrane region" description="Helical" evidence="4">
    <location>
        <begin position="360"/>
        <end position="376"/>
    </location>
</feature>
<evidence type="ECO:0000256" key="3">
    <source>
        <dbReference type="ARBA" id="ARBA00023136"/>
    </source>
</evidence>
<comment type="caution">
    <text evidence="6">The sequence shown here is derived from an EMBL/GenBank/DDBJ whole genome shotgun (WGS) entry which is preliminary data.</text>
</comment>
<dbReference type="PROSITE" id="PS50850">
    <property type="entry name" value="MFS"/>
    <property type="match status" value="1"/>
</dbReference>
<gene>
    <name evidence="6" type="ORF">A3G05_01820</name>
</gene>
<organism evidence="6 7">
    <name type="scientific">Candidatus Zambryskibacteria bacterium RIFCSPLOWO2_12_FULL_45_14</name>
    <dbReference type="NCBI Taxonomy" id="1802778"/>
    <lineage>
        <taxon>Bacteria</taxon>
        <taxon>Candidatus Zambryskiibacteriota</taxon>
    </lineage>
</organism>
<dbReference type="SUPFAM" id="SSF103473">
    <property type="entry name" value="MFS general substrate transporter"/>
    <property type="match status" value="1"/>
</dbReference>
<feature type="transmembrane region" description="Helical" evidence="4">
    <location>
        <begin position="155"/>
        <end position="176"/>
    </location>
</feature>
<dbReference type="Pfam" id="PF07690">
    <property type="entry name" value="MFS_1"/>
    <property type="match status" value="1"/>
</dbReference>
<feature type="transmembrane region" description="Helical" evidence="4">
    <location>
        <begin position="239"/>
        <end position="259"/>
    </location>
</feature>